<feature type="compositionally biased region" description="Pro residues" evidence="21">
    <location>
        <begin position="202"/>
        <end position="211"/>
    </location>
</feature>
<keyword evidence="4" id="KW-0548">Nucleotidyltransferase</keyword>
<dbReference type="Pfam" id="PF24626">
    <property type="entry name" value="SH3_Tf2-1"/>
    <property type="match status" value="1"/>
</dbReference>
<evidence type="ECO:0000256" key="7">
    <source>
        <dbReference type="ARBA" id="ARBA00022750"/>
    </source>
</evidence>
<dbReference type="InterPro" id="IPR041577">
    <property type="entry name" value="RT_RNaseH_2"/>
</dbReference>
<sequence>MVAAPFASGPRQQIHPLAETSPHYSQSPTITSRTPTRSSSQASSHAGRSYPQPTMATRSRTASQAQSPFDQGYLEPALPPTTSVKYGKVSLEQVTQLLLGLLSQVERLEQEIAKIKEAGVETRTNVKNISQTVDVIKDGLKSLQPHGPRTPKGPQAKVMEETPRPLPKAKPIGLASGVSFWSKPPRALPGLAQPTPRRAAPPQVPSPPPSPCLQSPIGAPAPPPLAPVAAYPAPVKVDHPDAYTGKIGSEAKQWLTRMLAWTRLNSRMFPTDQEVLSFLLMNMKDSAGAWAHPHLDQLGSHRAIIQTVKGFKVEFLAAFGNPDATRAAERKITTLTQSGTCADYITKFRTLAMELDWNDAALRGQFARGLHWEVSCRIATCKHRPRTLLELQNAALVIDNALRKERASHPLRDNKPSKLSNPARGTSTGQATSSSKKLSNNPNFVLEEERNCRCAAGACIKCGKMGHKFAECRTGWKATPVKEKGKAKETAKVGKDSKYQLGKDNNCIEICHVSTASKSSPLFTISIQPKQAEPIEVLIDSGATSSFLHPRTAELLRLPLIDLPSPRTITMLNGSSPQAGKIWKKANLTFSFDGKSMTKTFLICNTGSHAAILGLKWLDTHNPEINWNAQTLSFPHAPPKHVAIAEEEEANQNPLEGVPPKYHQYAKVFGEEEFNKLPPHWHYDIGIELTEEGPLNLPLYSMTNAESATLKDWLRDELKAGKIRPSKSSISSPVMFVPKKDVKEGDEWKTAFRTEYGLYKSLVMTFGLTNAPAAFQHFMNKLFKDLLDVCVIIYLDDILIYSKDDATHTQHVHEVLRRLMENQLFCKASKCTFHVTSVEYLGIIVLDKGFSLDKLKIQAVQEWPVPTKVKEVQLFLGFANFLRWFVANFSHVARPLHNLVKKDTPWKWETKEQEAFQGLKDAITNAPVLCHADPTKPYFLETDASGAALGSILSQRQEDGRLHPLGFLSESFKGAKQNYDTHNKELLAIIQSFEYWRIFLEGTLHPITVFTDHCNLEYWKESRTFNQRHARWHLLLAGYNFQIVYCPGKQLGKPDALSRHSDHADIPPADQTMLPDPVFANVALVTPKRELQRQIKASLDQDESLEEILQFLQNKSKAPPSIKRAFKDYQMEAGLLFYQGRIVVPDVGTLRTDLLWIFHNSPLAGHPGRQQTLELVSRNYYWPGIRANTYWHVDSCETCQRIQKPKYTPIPPQPLKLPVRPWQHVSYDMIVDLPKDGNNNSILVIVDSFTKYVILVECSKKLKAPELADLFLRHVWKRYGMPEKTVSDRGQVFNNKFMKALYQRLGIDPHFSSAYHPQSDGQTERVNPTIEHFLRAYLGVNQRDWVKWLPMAEFAYNNAVHSSTGKSPFKALYGWEPSLTPSNVPTNVPEADELATQMEAQWREIEAALWQSKIHMVAGKTGKPLKFKVGEEAWLDAKNVKLKTLSPKLTKQRLGPFKVTERISNRAYRLELLPTMKIHDVFYVGLLSKVKRDKKQSFENRPPPVTVDGEEEYKVKGITDMEERNGEWFFRVKWKGYGSEENTWEPRENLKNTEKILEKFEKEMKKKALGAAKALRGGAVL</sequence>
<evidence type="ECO:0000256" key="1">
    <source>
        <dbReference type="ARBA" id="ARBA00004123"/>
    </source>
</evidence>
<protein>
    <recommendedName>
        <fullName evidence="27">Reverse transcriptase</fullName>
    </recommendedName>
</protein>
<evidence type="ECO:0000256" key="19">
    <source>
        <dbReference type="PROSITE-ProRule" id="PRU00047"/>
    </source>
</evidence>
<dbReference type="Gene3D" id="3.10.10.10">
    <property type="entry name" value="HIV Type 1 Reverse Transcriptase, subunit A, domain 1"/>
    <property type="match status" value="1"/>
</dbReference>
<dbReference type="InterPro" id="IPR000953">
    <property type="entry name" value="Chromo/chromo_shadow_dom"/>
</dbReference>
<evidence type="ECO:0000313" key="25">
    <source>
        <dbReference type="EMBL" id="KAF8690913.1"/>
    </source>
</evidence>
<dbReference type="GO" id="GO:0006508">
    <property type="term" value="P:proteolysis"/>
    <property type="evidence" value="ECO:0007669"/>
    <property type="project" value="UniProtKB-KW"/>
</dbReference>
<dbReference type="PANTHER" id="PTHR37984">
    <property type="entry name" value="PROTEIN CBG26694"/>
    <property type="match status" value="1"/>
</dbReference>
<dbReference type="InterPro" id="IPR000477">
    <property type="entry name" value="RT_dom"/>
</dbReference>
<dbReference type="FunFam" id="3.30.70.270:FF:000003">
    <property type="entry name" value="Transposon Ty3-G Gag-Pol polyprotein"/>
    <property type="match status" value="1"/>
</dbReference>
<dbReference type="EMBL" id="JACYCD010000585">
    <property type="protein sequence ID" value="KAF8690913.1"/>
    <property type="molecule type" value="Genomic_DNA"/>
</dbReference>
<dbReference type="GO" id="GO:0008270">
    <property type="term" value="F:zinc ion binding"/>
    <property type="evidence" value="ECO:0007669"/>
    <property type="project" value="UniProtKB-KW"/>
</dbReference>
<keyword evidence="12" id="KW-0229">DNA integration</keyword>
<evidence type="ECO:0000256" key="11">
    <source>
        <dbReference type="ARBA" id="ARBA00022884"/>
    </source>
</evidence>
<dbReference type="InterPro" id="IPR041588">
    <property type="entry name" value="Integrase_H2C2"/>
</dbReference>
<dbReference type="GO" id="GO:0006338">
    <property type="term" value="P:chromatin remodeling"/>
    <property type="evidence" value="ECO:0007669"/>
    <property type="project" value="UniProtKB-ARBA"/>
</dbReference>
<evidence type="ECO:0000256" key="17">
    <source>
        <dbReference type="ARBA" id="ARBA00023242"/>
    </source>
</evidence>
<keyword evidence="5" id="KW-0540">Nuclease</keyword>
<dbReference type="Gene3D" id="3.30.420.10">
    <property type="entry name" value="Ribonuclease H-like superfamily/Ribonuclease H"/>
    <property type="match status" value="1"/>
</dbReference>
<feature type="region of interest" description="Disordered" evidence="21">
    <location>
        <begin position="1"/>
        <end position="76"/>
    </location>
</feature>
<evidence type="ECO:0000259" key="24">
    <source>
        <dbReference type="PROSITE" id="PS50994"/>
    </source>
</evidence>
<keyword evidence="14" id="KW-0239">DNA-directed DNA polymerase</keyword>
<dbReference type="Pfam" id="PF00078">
    <property type="entry name" value="RVT_1"/>
    <property type="match status" value="1"/>
</dbReference>
<feature type="domain" description="Integrase catalytic" evidence="24">
    <location>
        <begin position="1217"/>
        <end position="1376"/>
    </location>
</feature>
<dbReference type="Pfam" id="PF08284">
    <property type="entry name" value="RVP_2"/>
    <property type="match status" value="1"/>
</dbReference>
<feature type="coiled-coil region" evidence="20">
    <location>
        <begin position="91"/>
        <end position="125"/>
    </location>
</feature>
<keyword evidence="6" id="KW-0479">Metal-binding</keyword>
<dbReference type="FunFam" id="3.30.420.10:FF:000032">
    <property type="entry name" value="Retrovirus-related Pol polyprotein from transposon 297-like Protein"/>
    <property type="match status" value="1"/>
</dbReference>
<keyword evidence="9" id="KW-0378">Hydrolase</keyword>
<evidence type="ECO:0000313" key="26">
    <source>
        <dbReference type="Proteomes" id="UP000602905"/>
    </source>
</evidence>
<feature type="compositionally biased region" description="Polar residues" evidence="21">
    <location>
        <begin position="417"/>
        <end position="440"/>
    </location>
</feature>
<evidence type="ECO:0000256" key="10">
    <source>
        <dbReference type="ARBA" id="ARBA00022842"/>
    </source>
</evidence>
<gene>
    <name evidence="25" type="ORF">RHS03_08902</name>
</gene>
<dbReference type="SMART" id="SM00298">
    <property type="entry name" value="CHROMO"/>
    <property type="match status" value="1"/>
</dbReference>
<evidence type="ECO:0000256" key="20">
    <source>
        <dbReference type="SAM" id="Coils"/>
    </source>
</evidence>
<dbReference type="GO" id="GO:0015074">
    <property type="term" value="P:DNA integration"/>
    <property type="evidence" value="ECO:0007669"/>
    <property type="project" value="UniProtKB-KW"/>
</dbReference>
<dbReference type="GO" id="GO:0003887">
    <property type="term" value="F:DNA-directed DNA polymerase activity"/>
    <property type="evidence" value="ECO:0007669"/>
    <property type="project" value="UniProtKB-KW"/>
</dbReference>
<dbReference type="Proteomes" id="UP000602905">
    <property type="component" value="Unassembled WGS sequence"/>
</dbReference>
<dbReference type="GO" id="GO:0004190">
    <property type="term" value="F:aspartic-type endopeptidase activity"/>
    <property type="evidence" value="ECO:0007669"/>
    <property type="project" value="UniProtKB-KW"/>
</dbReference>
<keyword evidence="19" id="KW-0863">Zinc-finger</keyword>
<dbReference type="InterPro" id="IPR023780">
    <property type="entry name" value="Chromo_domain"/>
</dbReference>
<feature type="compositionally biased region" description="Low complexity" evidence="21">
    <location>
        <begin position="25"/>
        <end position="44"/>
    </location>
</feature>
<dbReference type="InterPro" id="IPR043502">
    <property type="entry name" value="DNA/RNA_pol_sf"/>
</dbReference>
<reference evidence="25" key="1">
    <citation type="submission" date="2020-09" db="EMBL/GenBank/DDBJ databases">
        <title>Comparative genome analyses of four rice-infecting Rhizoctonia solani isolates reveal extensive enrichment of homogalacturonan modification genes.</title>
        <authorList>
            <person name="Lee D.-Y."/>
            <person name="Jeon J."/>
            <person name="Kim K.-T."/>
            <person name="Cheong K."/>
            <person name="Song H."/>
            <person name="Choi G."/>
            <person name="Ko J."/>
            <person name="Opiyo S.O."/>
            <person name="Zuo S."/>
            <person name="Madhav S."/>
            <person name="Lee Y.-H."/>
            <person name="Wang G.-L."/>
        </authorList>
    </citation>
    <scope>NUCLEOTIDE SEQUENCE</scope>
    <source>
        <strain evidence="25">AG1-IA WGL</strain>
    </source>
</reference>
<dbReference type="InterPro" id="IPR023779">
    <property type="entry name" value="Chromodomain_CS"/>
</dbReference>
<dbReference type="InterPro" id="IPR016197">
    <property type="entry name" value="Chromo-like_dom_sf"/>
</dbReference>
<evidence type="ECO:0000256" key="14">
    <source>
        <dbReference type="ARBA" id="ARBA00022932"/>
    </source>
</evidence>
<evidence type="ECO:0000256" key="18">
    <source>
        <dbReference type="ARBA" id="ARBA00023268"/>
    </source>
</evidence>
<keyword evidence="17" id="KW-0539">Nucleus</keyword>
<feature type="domain" description="CCHC-type" evidence="23">
    <location>
        <begin position="459"/>
        <end position="473"/>
    </location>
</feature>
<dbReference type="CDD" id="cd00303">
    <property type="entry name" value="retropepsin_like"/>
    <property type="match status" value="1"/>
</dbReference>
<dbReference type="PROSITE" id="PS50013">
    <property type="entry name" value="CHROMO_2"/>
    <property type="match status" value="1"/>
</dbReference>
<dbReference type="InterPro" id="IPR001878">
    <property type="entry name" value="Znf_CCHC"/>
</dbReference>
<evidence type="ECO:0000259" key="22">
    <source>
        <dbReference type="PROSITE" id="PS50013"/>
    </source>
</evidence>
<feature type="domain" description="Chromo" evidence="22">
    <location>
        <begin position="1513"/>
        <end position="1563"/>
    </location>
</feature>
<evidence type="ECO:0000256" key="3">
    <source>
        <dbReference type="ARBA" id="ARBA00022679"/>
    </source>
</evidence>
<dbReference type="Pfam" id="PF00385">
    <property type="entry name" value="Chromo"/>
    <property type="match status" value="1"/>
</dbReference>
<evidence type="ECO:0000256" key="5">
    <source>
        <dbReference type="ARBA" id="ARBA00022722"/>
    </source>
</evidence>
<keyword evidence="20" id="KW-0175">Coiled coil</keyword>
<feature type="compositionally biased region" description="Polar residues" evidence="21">
    <location>
        <begin position="51"/>
        <end position="69"/>
    </location>
</feature>
<keyword evidence="8" id="KW-0255">Endonuclease</keyword>
<dbReference type="InterPro" id="IPR036397">
    <property type="entry name" value="RNaseH_sf"/>
</dbReference>
<dbReference type="Gene3D" id="3.30.70.270">
    <property type="match status" value="2"/>
</dbReference>
<dbReference type="Pfam" id="PF00665">
    <property type="entry name" value="rve"/>
    <property type="match status" value="1"/>
</dbReference>
<keyword evidence="15" id="KW-0238">DNA-binding</keyword>
<keyword evidence="10" id="KW-0460">Magnesium</keyword>
<dbReference type="Pfam" id="PF03732">
    <property type="entry name" value="Retrotrans_gag"/>
    <property type="match status" value="1"/>
</dbReference>
<dbReference type="GO" id="GO:0004519">
    <property type="term" value="F:endonuclease activity"/>
    <property type="evidence" value="ECO:0007669"/>
    <property type="project" value="UniProtKB-KW"/>
</dbReference>
<dbReference type="GO" id="GO:0006310">
    <property type="term" value="P:DNA recombination"/>
    <property type="evidence" value="ECO:0007669"/>
    <property type="project" value="UniProtKB-KW"/>
</dbReference>
<evidence type="ECO:0000256" key="13">
    <source>
        <dbReference type="ARBA" id="ARBA00022918"/>
    </source>
</evidence>
<dbReference type="PROSITE" id="PS50994">
    <property type="entry name" value="INTEGRASE"/>
    <property type="match status" value="1"/>
</dbReference>
<dbReference type="GO" id="GO:0003964">
    <property type="term" value="F:RNA-directed DNA polymerase activity"/>
    <property type="evidence" value="ECO:0007669"/>
    <property type="project" value="UniProtKB-KW"/>
</dbReference>
<feature type="compositionally biased region" description="Low complexity" evidence="21">
    <location>
        <begin position="192"/>
        <end position="201"/>
    </location>
</feature>
<dbReference type="InterPro" id="IPR056924">
    <property type="entry name" value="SH3_Tf2-1"/>
</dbReference>
<dbReference type="GO" id="GO:0003677">
    <property type="term" value="F:DNA binding"/>
    <property type="evidence" value="ECO:0007669"/>
    <property type="project" value="UniProtKB-KW"/>
</dbReference>
<keyword evidence="11" id="KW-0694">RNA-binding</keyword>
<evidence type="ECO:0000256" key="15">
    <source>
        <dbReference type="ARBA" id="ARBA00023125"/>
    </source>
</evidence>
<evidence type="ECO:0000256" key="21">
    <source>
        <dbReference type="SAM" id="MobiDB-lite"/>
    </source>
</evidence>
<evidence type="ECO:0000256" key="8">
    <source>
        <dbReference type="ARBA" id="ARBA00022759"/>
    </source>
</evidence>
<evidence type="ECO:0008006" key="27">
    <source>
        <dbReference type="Google" id="ProtNLM"/>
    </source>
</evidence>
<dbReference type="InterPro" id="IPR043128">
    <property type="entry name" value="Rev_trsase/Diguanyl_cyclase"/>
</dbReference>
<dbReference type="SUPFAM" id="SSF50630">
    <property type="entry name" value="Acid proteases"/>
    <property type="match status" value="1"/>
</dbReference>
<dbReference type="PROSITE" id="PS50158">
    <property type="entry name" value="ZF_CCHC"/>
    <property type="match status" value="1"/>
</dbReference>
<evidence type="ECO:0000256" key="4">
    <source>
        <dbReference type="ARBA" id="ARBA00022695"/>
    </source>
</evidence>
<feature type="region of interest" description="Disordered" evidence="21">
    <location>
        <begin position="407"/>
        <end position="440"/>
    </location>
</feature>
<evidence type="ECO:0000256" key="12">
    <source>
        <dbReference type="ARBA" id="ARBA00022908"/>
    </source>
</evidence>
<feature type="non-terminal residue" evidence="25">
    <location>
        <position position="1581"/>
    </location>
</feature>
<evidence type="ECO:0000259" key="23">
    <source>
        <dbReference type="PROSITE" id="PS50158"/>
    </source>
</evidence>
<dbReference type="SUPFAM" id="SSF53098">
    <property type="entry name" value="Ribonuclease H-like"/>
    <property type="match status" value="1"/>
</dbReference>
<evidence type="ECO:0000256" key="6">
    <source>
        <dbReference type="ARBA" id="ARBA00022723"/>
    </source>
</evidence>
<comment type="caution">
    <text evidence="25">The sequence shown here is derived from an EMBL/GenBank/DDBJ whole genome shotgun (WGS) entry which is preliminary data.</text>
</comment>
<dbReference type="InterPro" id="IPR050951">
    <property type="entry name" value="Retrovirus_Pol_polyprotein"/>
</dbReference>
<accession>A0A8H7HJ46</accession>
<feature type="compositionally biased region" description="Basic and acidic residues" evidence="21">
    <location>
        <begin position="407"/>
        <end position="416"/>
    </location>
</feature>
<evidence type="ECO:0000256" key="9">
    <source>
        <dbReference type="ARBA" id="ARBA00022801"/>
    </source>
</evidence>
<dbReference type="CDD" id="cd09274">
    <property type="entry name" value="RNase_HI_RT_Ty3"/>
    <property type="match status" value="1"/>
</dbReference>
<dbReference type="InterPro" id="IPR001584">
    <property type="entry name" value="Integrase_cat-core"/>
</dbReference>
<dbReference type="Gene3D" id="2.40.50.40">
    <property type="match status" value="1"/>
</dbReference>
<evidence type="ECO:0000256" key="2">
    <source>
        <dbReference type="ARBA" id="ARBA00022670"/>
    </source>
</evidence>
<proteinExistence type="predicted"/>
<dbReference type="InterPro" id="IPR012337">
    <property type="entry name" value="RNaseH-like_sf"/>
</dbReference>
<dbReference type="Gene3D" id="1.10.340.70">
    <property type="match status" value="1"/>
</dbReference>
<keyword evidence="16" id="KW-0233">DNA recombination</keyword>
<feature type="region of interest" description="Disordered" evidence="21">
    <location>
        <begin position="141"/>
        <end position="170"/>
    </location>
</feature>
<dbReference type="GO" id="GO:0005634">
    <property type="term" value="C:nucleus"/>
    <property type="evidence" value="ECO:0007669"/>
    <property type="project" value="UniProtKB-SubCell"/>
</dbReference>
<dbReference type="PROSITE" id="PS00598">
    <property type="entry name" value="CHROMO_1"/>
    <property type="match status" value="1"/>
</dbReference>
<dbReference type="InterPro" id="IPR005162">
    <property type="entry name" value="Retrotrans_gag_dom"/>
</dbReference>
<keyword evidence="13" id="KW-0695">RNA-directed DNA polymerase</keyword>
<dbReference type="CDD" id="cd01647">
    <property type="entry name" value="RT_LTR"/>
    <property type="match status" value="1"/>
</dbReference>
<keyword evidence="19" id="KW-0862">Zinc</keyword>
<evidence type="ECO:0000256" key="16">
    <source>
        <dbReference type="ARBA" id="ARBA00023172"/>
    </source>
</evidence>
<feature type="region of interest" description="Disordered" evidence="21">
    <location>
        <begin position="185"/>
        <end position="219"/>
    </location>
</feature>
<dbReference type="Gene3D" id="2.40.70.10">
    <property type="entry name" value="Acid Proteases"/>
    <property type="match status" value="1"/>
</dbReference>
<dbReference type="InterPro" id="IPR021109">
    <property type="entry name" value="Peptidase_aspartic_dom_sf"/>
</dbReference>
<keyword evidence="3" id="KW-0808">Transferase</keyword>
<keyword evidence="18" id="KW-0511">Multifunctional enzyme</keyword>
<organism evidence="25 26">
    <name type="scientific">Rhizoctonia solani</name>
    <dbReference type="NCBI Taxonomy" id="456999"/>
    <lineage>
        <taxon>Eukaryota</taxon>
        <taxon>Fungi</taxon>
        <taxon>Dikarya</taxon>
        <taxon>Basidiomycota</taxon>
        <taxon>Agaricomycotina</taxon>
        <taxon>Agaricomycetes</taxon>
        <taxon>Cantharellales</taxon>
        <taxon>Ceratobasidiaceae</taxon>
        <taxon>Rhizoctonia</taxon>
    </lineage>
</organism>
<dbReference type="SUPFAM" id="SSF54160">
    <property type="entry name" value="Chromo domain-like"/>
    <property type="match status" value="1"/>
</dbReference>
<dbReference type="FunFam" id="3.30.70.270:FF:000020">
    <property type="entry name" value="Transposon Tf2-6 polyprotein-like Protein"/>
    <property type="match status" value="1"/>
</dbReference>
<dbReference type="Pfam" id="PF17921">
    <property type="entry name" value="Integrase_H2C2"/>
    <property type="match status" value="1"/>
</dbReference>
<dbReference type="OrthoDB" id="3341476at2759"/>
<comment type="subcellular location">
    <subcellularLocation>
        <location evidence="1">Nucleus</location>
    </subcellularLocation>
</comment>
<dbReference type="GO" id="GO:0003723">
    <property type="term" value="F:RNA binding"/>
    <property type="evidence" value="ECO:0007669"/>
    <property type="project" value="UniProtKB-KW"/>
</dbReference>
<keyword evidence="7" id="KW-0064">Aspartyl protease</keyword>
<dbReference type="Pfam" id="PF17919">
    <property type="entry name" value="RT_RNaseH_2"/>
    <property type="match status" value="1"/>
</dbReference>
<dbReference type="PANTHER" id="PTHR37984:SF5">
    <property type="entry name" value="PROTEIN NYNRIN-LIKE"/>
    <property type="match status" value="1"/>
</dbReference>
<keyword evidence="2" id="KW-0645">Protease</keyword>
<name>A0A8H7HJ46_9AGAM</name>
<dbReference type="SUPFAM" id="SSF56672">
    <property type="entry name" value="DNA/RNA polymerases"/>
    <property type="match status" value="1"/>
</dbReference>